<dbReference type="OrthoDB" id="10267929at2759"/>
<name>A0A3P6TB47_DIBLA</name>
<keyword evidence="2" id="KW-1185">Reference proteome</keyword>
<evidence type="ECO:0000313" key="1">
    <source>
        <dbReference type="EMBL" id="VDK85372.1"/>
    </source>
</evidence>
<dbReference type="AlphaFoldDB" id="A0A3P6TB47"/>
<gene>
    <name evidence="1" type="ORF">DILT_LOCUS3704</name>
</gene>
<protein>
    <submittedName>
        <fullName evidence="1">Uncharacterized protein</fullName>
    </submittedName>
</protein>
<organism evidence="1 2">
    <name type="scientific">Dibothriocephalus latus</name>
    <name type="common">Fish tapeworm</name>
    <name type="synonym">Diphyllobothrium latum</name>
    <dbReference type="NCBI Taxonomy" id="60516"/>
    <lineage>
        <taxon>Eukaryota</taxon>
        <taxon>Metazoa</taxon>
        <taxon>Spiralia</taxon>
        <taxon>Lophotrochozoa</taxon>
        <taxon>Platyhelminthes</taxon>
        <taxon>Cestoda</taxon>
        <taxon>Eucestoda</taxon>
        <taxon>Diphyllobothriidea</taxon>
        <taxon>Diphyllobothriidae</taxon>
        <taxon>Dibothriocephalus</taxon>
    </lineage>
</organism>
<dbReference type="EMBL" id="UYRU01044102">
    <property type="protein sequence ID" value="VDK85372.1"/>
    <property type="molecule type" value="Genomic_DNA"/>
</dbReference>
<dbReference type="Proteomes" id="UP000281553">
    <property type="component" value="Unassembled WGS sequence"/>
</dbReference>
<sequence length="871" mass="97862">MAAAGRCESFWNPDKLKYEISEQPLSAFMELTSFEHDKQVRDLEEDFGKCVRAPSFFWKQFSDPTANVSVGVETWTRPADFVKTAVLNTIEQEEEFNVDALEDASFSITDDFFLGQPENILLTFDLENKKPAETTKPEDFSLSTQVFSLLAGLQLQGLSLAGLRTGWTESGTEPKLALIVHGPRGRQLARDVYLRLSHPGFFPSPAKMQNPVVQPGRMHLLTSGFKDIDIVDLTNWFGPRILLTKLERGWKSVAMNPHSWLSVTRSSDIVLFTASTVGSVGWVANTAFTRRGYRLIGIAQISVENMNSEEANQLSRNLQGFIGSDGAERIMQFAKPKTNVLILRREEAYRHLGRFPSVEELFFATVYASDFVKLVGARTFLSLPDLVEDEVLYPNALPRIVPYPDCPSLGFIVLSPAMTLDQIANVNAVELNEGETQLSLEDQQLLRFSNLLDRLFTRHADENPESMLDLTCVAVKWLRADQMTDEHWLLMRRVLKQQKLPAAPPTSPNILCQSVGVLLVQGAFVEQRIQRAAKSLKINIAQTTNLSEVVIDDGVKAMASSLWEQNFHLVLKTVARPAFFFANELHFDSKMDPLTTSSEESGGDAAKFFVDKTAYHQTDCKLTAVSNHDWKEEEAHVAFSLSKINPSQNLLYTLHSLLFTLFKIGLKTTEMKTQRNGKIVIKVIRPGANRWLTYLRKTDRSLRTMSKDSQAAKTKDEDEGYMLSEDEADLSLLLKELDVNISSDPISSEADYAEQYEEKSKVAINQARGDVGGNADSARVLPDLFRIVKNKEQEAEFLEDVGIVVFAEPTRSFTKDGETVLPFLAFLDFLQKQRCNLVAAKLAFLEEREIACLNAARILNDLECRVRLVAL</sequence>
<accession>A0A3P6TB47</accession>
<evidence type="ECO:0000313" key="2">
    <source>
        <dbReference type="Proteomes" id="UP000281553"/>
    </source>
</evidence>
<reference evidence="1 2" key="1">
    <citation type="submission" date="2018-11" db="EMBL/GenBank/DDBJ databases">
        <authorList>
            <consortium name="Pathogen Informatics"/>
        </authorList>
    </citation>
    <scope>NUCLEOTIDE SEQUENCE [LARGE SCALE GENOMIC DNA]</scope>
</reference>
<proteinExistence type="predicted"/>